<gene>
    <name evidence="1" type="ORF">XELAEV_18016990mg</name>
</gene>
<name>A0A974DBL1_XENLA</name>
<accession>A0A974DBL1</accession>
<protein>
    <submittedName>
        <fullName evidence="1">Uncharacterized protein</fullName>
    </submittedName>
</protein>
<dbReference type="AlphaFoldDB" id="A0A974DBL1"/>
<sequence length="88" mass="10312">MTHVLLLTTHICAFRHARLPLHFVTSDFHNSRLMLGLWEFLRPTAPLEVEPLGTVLQFLTTHHLEQFLFQRRDSFLLQLIGLLNKLLP</sequence>
<proteinExistence type="predicted"/>
<evidence type="ECO:0000313" key="2">
    <source>
        <dbReference type="Proteomes" id="UP000694892"/>
    </source>
</evidence>
<organism evidence="1 2">
    <name type="scientific">Xenopus laevis</name>
    <name type="common">African clawed frog</name>
    <dbReference type="NCBI Taxonomy" id="8355"/>
    <lineage>
        <taxon>Eukaryota</taxon>
        <taxon>Metazoa</taxon>
        <taxon>Chordata</taxon>
        <taxon>Craniata</taxon>
        <taxon>Vertebrata</taxon>
        <taxon>Euteleostomi</taxon>
        <taxon>Amphibia</taxon>
        <taxon>Batrachia</taxon>
        <taxon>Anura</taxon>
        <taxon>Pipoidea</taxon>
        <taxon>Pipidae</taxon>
        <taxon>Xenopodinae</taxon>
        <taxon>Xenopus</taxon>
        <taxon>Xenopus</taxon>
    </lineage>
</organism>
<dbReference type="Proteomes" id="UP000694892">
    <property type="component" value="Chromosome 3L"/>
</dbReference>
<reference evidence="2" key="1">
    <citation type="journal article" date="2016" name="Nature">
        <title>Genome evolution in the allotetraploid frog Xenopus laevis.</title>
        <authorList>
            <person name="Session A.M."/>
            <person name="Uno Y."/>
            <person name="Kwon T."/>
            <person name="Chapman J.A."/>
            <person name="Toyoda A."/>
            <person name="Takahashi S."/>
            <person name="Fukui A."/>
            <person name="Hikosaka A."/>
            <person name="Suzuki A."/>
            <person name="Kondo M."/>
            <person name="van Heeringen S.J."/>
            <person name="Quigley I."/>
            <person name="Heinz S."/>
            <person name="Ogino H."/>
            <person name="Ochi H."/>
            <person name="Hellsten U."/>
            <person name="Lyons J.B."/>
            <person name="Simakov O."/>
            <person name="Putnam N."/>
            <person name="Stites J."/>
            <person name="Kuroki Y."/>
            <person name="Tanaka T."/>
            <person name="Michiue T."/>
            <person name="Watanabe M."/>
            <person name="Bogdanovic O."/>
            <person name="Lister R."/>
            <person name="Georgiou G."/>
            <person name="Paranjpe S.S."/>
            <person name="van Kruijsbergen I."/>
            <person name="Shu S."/>
            <person name="Carlson J."/>
            <person name="Kinoshita T."/>
            <person name="Ohta Y."/>
            <person name="Mawaribuchi S."/>
            <person name="Jenkins J."/>
            <person name="Grimwood J."/>
            <person name="Schmutz J."/>
            <person name="Mitros T."/>
            <person name="Mozaffari S.V."/>
            <person name="Suzuki Y."/>
            <person name="Haramoto Y."/>
            <person name="Yamamoto T.S."/>
            <person name="Takagi C."/>
            <person name="Heald R."/>
            <person name="Miller K."/>
            <person name="Haudenschild C."/>
            <person name="Kitzman J."/>
            <person name="Nakayama T."/>
            <person name="Izutsu Y."/>
            <person name="Robert J."/>
            <person name="Fortriede J."/>
            <person name="Burns K."/>
            <person name="Lotay V."/>
            <person name="Karimi K."/>
            <person name="Yasuoka Y."/>
            <person name="Dichmann D.S."/>
            <person name="Flajnik M.F."/>
            <person name="Houston D.W."/>
            <person name="Shendure J."/>
            <person name="DuPasquier L."/>
            <person name="Vize P.D."/>
            <person name="Zorn A.M."/>
            <person name="Ito M."/>
            <person name="Marcotte E.M."/>
            <person name="Wallingford J.B."/>
            <person name="Ito Y."/>
            <person name="Asashima M."/>
            <person name="Ueno N."/>
            <person name="Matsuda Y."/>
            <person name="Veenstra G.J."/>
            <person name="Fujiyama A."/>
            <person name="Harland R.M."/>
            <person name="Taira M."/>
            <person name="Rokhsar D.S."/>
        </authorList>
    </citation>
    <scope>NUCLEOTIDE SEQUENCE [LARGE SCALE GENOMIC DNA]</scope>
    <source>
        <strain evidence="2">J</strain>
    </source>
</reference>
<dbReference type="EMBL" id="CM004470">
    <property type="protein sequence ID" value="OCT88360.1"/>
    <property type="molecule type" value="Genomic_DNA"/>
</dbReference>
<evidence type="ECO:0000313" key="1">
    <source>
        <dbReference type="EMBL" id="OCT88360.1"/>
    </source>
</evidence>